<dbReference type="Proteomes" id="UP000198814">
    <property type="component" value="Unassembled WGS sequence"/>
</dbReference>
<proteinExistence type="predicted"/>
<evidence type="ECO:0000259" key="2">
    <source>
        <dbReference type="Pfam" id="PF07589"/>
    </source>
</evidence>
<protein>
    <submittedName>
        <fullName evidence="3">PEP-CTERM protein-sorting domain-containing protein</fullName>
    </submittedName>
</protein>
<sequence>MKLHHLAFVAMAALFSNNAMSLGTATIHLNGGDYIQSGTVVNTSSVGIDIVQVVYDLGTQADGIAIWEINSSTGTHSNFLTGNWYSTETWGGLTVGSGASFNFSGLDIDLIETVVPPVVTGSTLGGPSSLAHASVSVFFSDGSFGTASLVQQDWTLSQDLVIGAVPEPETYAMLIAGLGLLGFAARRRQQNV</sequence>
<dbReference type="NCBIfam" id="NF035944">
    <property type="entry name" value="PEPxxWA-CTERM"/>
    <property type="match status" value="1"/>
</dbReference>
<accession>A0A1H8LN40</accession>
<keyword evidence="4" id="KW-1185">Reference proteome</keyword>
<feature type="chain" id="PRO_5011576863" evidence="1">
    <location>
        <begin position="22"/>
        <end position="192"/>
    </location>
</feature>
<reference evidence="4" key="1">
    <citation type="submission" date="2016-10" db="EMBL/GenBank/DDBJ databases">
        <authorList>
            <person name="Varghese N."/>
            <person name="Submissions S."/>
        </authorList>
    </citation>
    <scope>NUCLEOTIDE SEQUENCE [LARGE SCALE GENOMIC DNA]</scope>
    <source>
        <strain evidence="4">Nm76</strain>
    </source>
</reference>
<dbReference type="InterPro" id="IPR013424">
    <property type="entry name" value="Ice-binding_C"/>
</dbReference>
<dbReference type="NCBIfam" id="TIGR02595">
    <property type="entry name" value="PEP_CTERM"/>
    <property type="match status" value="1"/>
</dbReference>
<gene>
    <name evidence="3" type="ORF">SAMN05216333_1041</name>
</gene>
<evidence type="ECO:0000313" key="4">
    <source>
        <dbReference type="Proteomes" id="UP000198814"/>
    </source>
</evidence>
<feature type="domain" description="Ice-binding protein C-terminal" evidence="2">
    <location>
        <begin position="164"/>
        <end position="188"/>
    </location>
</feature>
<feature type="signal peptide" evidence="1">
    <location>
        <begin position="1"/>
        <end position="21"/>
    </location>
</feature>
<keyword evidence="1" id="KW-0732">Signal</keyword>
<evidence type="ECO:0000256" key="1">
    <source>
        <dbReference type="SAM" id="SignalP"/>
    </source>
</evidence>
<organism evidence="3 4">
    <name type="scientific">Nitrosomonas oligotropha</name>
    <dbReference type="NCBI Taxonomy" id="42354"/>
    <lineage>
        <taxon>Bacteria</taxon>
        <taxon>Pseudomonadati</taxon>
        <taxon>Pseudomonadota</taxon>
        <taxon>Betaproteobacteria</taxon>
        <taxon>Nitrosomonadales</taxon>
        <taxon>Nitrosomonadaceae</taxon>
        <taxon>Nitrosomonas</taxon>
    </lineage>
</organism>
<name>A0A1H8LN40_9PROT</name>
<evidence type="ECO:0000313" key="3">
    <source>
        <dbReference type="EMBL" id="SEO06517.1"/>
    </source>
</evidence>
<dbReference type="AlphaFoldDB" id="A0A1H8LN40"/>
<dbReference type="Pfam" id="PF07589">
    <property type="entry name" value="PEP-CTERM"/>
    <property type="match status" value="1"/>
</dbReference>
<dbReference type="EMBL" id="FODO01000004">
    <property type="protein sequence ID" value="SEO06517.1"/>
    <property type="molecule type" value="Genomic_DNA"/>
</dbReference>
<dbReference type="RefSeq" id="WP_176776357.1">
    <property type="nucleotide sequence ID" value="NZ_FNOE01000004.1"/>
</dbReference>